<gene>
    <name evidence="1" type="ORF">Prudu_004132</name>
</gene>
<dbReference type="InterPro" id="IPR008709">
    <property type="entry name" value="Neurochondrin"/>
</dbReference>
<dbReference type="Pfam" id="PF05536">
    <property type="entry name" value="Neurochondrin"/>
    <property type="match status" value="1"/>
</dbReference>
<dbReference type="PANTHER" id="PTHR13109:SF7">
    <property type="entry name" value="NEUROCHONDRIN"/>
    <property type="match status" value="1"/>
</dbReference>
<dbReference type="AlphaFoldDB" id="A0A4Y1QUL0"/>
<evidence type="ECO:0000313" key="1">
    <source>
        <dbReference type="EMBL" id="BBG95555.1"/>
    </source>
</evidence>
<dbReference type="PANTHER" id="PTHR13109">
    <property type="entry name" value="NEUROCHONDRIN"/>
    <property type="match status" value="1"/>
</dbReference>
<sequence length="665" mass="73476">MKCETGSLLKFKKPSKNLQCFFLVSISAIKLLRFQSLMEPQQGKQSPPLEDCLKLLKGERDEQRLAGLLLVTKFFKGDDLSSLQTIYNAVGVGFLDRLFRTGMGKGSISSSGSENRDAYLQLSVTVLAAFCHVLEIAASNDMVSKIPLVLEVLSREPGSAVLEECYEFLYLVSTASEDGIMTFYTSGGMNMLASHMSIFPDGSHQMELSMKLVQLILNKLSLEIINQDYVPELSKIVAAITRQFAVLHNAVKFDVLHLLAAILSSKYSAPLYDSLRVLPEKDLPNYMRDGIAAILQNRVAPTEKLQALILADSMMTIFGERWLIGHFNLPGVKKPIPADRCLVLVLEQSRVEVAVLLNELAQLKDEASKRSSAPAETIVSKKRDVAIAFSLLEKIISLISNASENEDNDVNNLCAISGDIIDENTFIKVIKGLNETIGVVLEYLQDAKEHGQRKGDDLLASVRIIGSYLAETPVACKEKVRELLEYMLSIEGEDEPSPFYSICFLLPLLCQMTMEIEGCKALISCGGHISKEQLRIPLDDSTLVNLLKALAYWTEGINDPSTIMMASSICALLFDLTSEKALLKHPNFDVSTLDSLSLLIARSLASRGQRLRQLGLQLLASSRMGMSDAAKSEMDLLEIVTQGYSQWVDRFPHSDQMDDENGKGI</sequence>
<proteinExistence type="predicted"/>
<name>A0A4Y1QUL0_PRUDU</name>
<organism evidence="1">
    <name type="scientific">Prunus dulcis</name>
    <name type="common">Almond</name>
    <name type="synonym">Amygdalus dulcis</name>
    <dbReference type="NCBI Taxonomy" id="3755"/>
    <lineage>
        <taxon>Eukaryota</taxon>
        <taxon>Viridiplantae</taxon>
        <taxon>Streptophyta</taxon>
        <taxon>Embryophyta</taxon>
        <taxon>Tracheophyta</taxon>
        <taxon>Spermatophyta</taxon>
        <taxon>Magnoliopsida</taxon>
        <taxon>eudicotyledons</taxon>
        <taxon>Gunneridae</taxon>
        <taxon>Pentapetalae</taxon>
        <taxon>rosids</taxon>
        <taxon>fabids</taxon>
        <taxon>Rosales</taxon>
        <taxon>Rosaceae</taxon>
        <taxon>Amygdaloideae</taxon>
        <taxon>Amygdaleae</taxon>
        <taxon>Prunus</taxon>
    </lineage>
</organism>
<dbReference type="EMBL" id="AP019297">
    <property type="protein sequence ID" value="BBG95555.1"/>
    <property type="molecule type" value="Genomic_DNA"/>
</dbReference>
<accession>A0A4Y1QUL0</accession>
<reference evidence="1" key="1">
    <citation type="journal article" date="2019" name="Science">
        <title>Mutation of a bHLH transcription factor allowed almond domestication.</title>
        <authorList>
            <person name="Sanchez-Perez R."/>
            <person name="Pavan S."/>
            <person name="Mazzeo R."/>
            <person name="Moldovan C."/>
            <person name="Aiese Cigliano R."/>
            <person name="Del Cueto J."/>
            <person name="Ricciardi F."/>
            <person name="Lotti C."/>
            <person name="Ricciardi L."/>
            <person name="Dicenta F."/>
            <person name="Lopez-Marques R.L."/>
            <person name="Lindberg Moller B."/>
        </authorList>
    </citation>
    <scope>NUCLEOTIDE SEQUENCE</scope>
</reference>
<protein>
    <submittedName>
        <fullName evidence="1">Neurochondrin family protein</fullName>
    </submittedName>
</protein>